<name>A0A8J7GSF1_9ACTN</name>
<comment type="caution">
    <text evidence="2">The sequence shown here is derived from an EMBL/GenBank/DDBJ whole genome shotgun (WGS) entry which is preliminary data.</text>
</comment>
<keyword evidence="1" id="KW-0472">Membrane</keyword>
<feature type="transmembrane region" description="Helical" evidence="1">
    <location>
        <begin position="12"/>
        <end position="32"/>
    </location>
</feature>
<sequence length="161" mass="17070">MELFALTYSRAIILVAFLLLFGFTALVGWWIFLAPTDSTPEAAYIRGVSVDGYAKVYEGTQKGERSAVFLGPPAGDPKALVHGPGLTLKAGSQVSVSHFMEGLADGRVVGKDGKSCGVCLYGVKQGMTPIGTWNLTDKQSVDVRTGRLAALEVTVVCEGRT</sequence>
<evidence type="ECO:0000256" key="1">
    <source>
        <dbReference type="SAM" id="Phobius"/>
    </source>
</evidence>
<dbReference type="RefSeq" id="WP_197004641.1">
    <property type="nucleotide sequence ID" value="NZ_BONS01000024.1"/>
</dbReference>
<reference evidence="2" key="1">
    <citation type="submission" date="2020-11" db="EMBL/GenBank/DDBJ databases">
        <title>Sequencing the genomes of 1000 actinobacteria strains.</title>
        <authorList>
            <person name="Klenk H.-P."/>
        </authorList>
    </citation>
    <scope>NUCLEOTIDE SEQUENCE</scope>
    <source>
        <strain evidence="2">DSM 45356</strain>
    </source>
</reference>
<protein>
    <submittedName>
        <fullName evidence="2">Uncharacterized protein</fullName>
    </submittedName>
</protein>
<keyword evidence="1" id="KW-0812">Transmembrane</keyword>
<dbReference type="EMBL" id="JADOUF010000001">
    <property type="protein sequence ID" value="MBG6137819.1"/>
    <property type="molecule type" value="Genomic_DNA"/>
</dbReference>
<evidence type="ECO:0000313" key="3">
    <source>
        <dbReference type="Proteomes" id="UP000622552"/>
    </source>
</evidence>
<keyword evidence="1" id="KW-1133">Transmembrane helix</keyword>
<evidence type="ECO:0000313" key="2">
    <source>
        <dbReference type="EMBL" id="MBG6137819.1"/>
    </source>
</evidence>
<keyword evidence="3" id="KW-1185">Reference proteome</keyword>
<accession>A0A8J7GSF1</accession>
<dbReference type="AlphaFoldDB" id="A0A8J7GSF1"/>
<proteinExistence type="predicted"/>
<dbReference type="Proteomes" id="UP000622552">
    <property type="component" value="Unassembled WGS sequence"/>
</dbReference>
<gene>
    <name evidence="2" type="ORF">IW245_004013</name>
</gene>
<organism evidence="2 3">
    <name type="scientific">Longispora fulva</name>
    <dbReference type="NCBI Taxonomy" id="619741"/>
    <lineage>
        <taxon>Bacteria</taxon>
        <taxon>Bacillati</taxon>
        <taxon>Actinomycetota</taxon>
        <taxon>Actinomycetes</taxon>
        <taxon>Micromonosporales</taxon>
        <taxon>Micromonosporaceae</taxon>
        <taxon>Longispora</taxon>
    </lineage>
</organism>